<dbReference type="AlphaFoldDB" id="A0A7J8FIT8"/>
<protein>
    <submittedName>
        <fullName evidence="1">Uncharacterized protein</fullName>
    </submittedName>
</protein>
<keyword evidence="2" id="KW-1185">Reference proteome</keyword>
<evidence type="ECO:0000313" key="2">
    <source>
        <dbReference type="Proteomes" id="UP000593571"/>
    </source>
</evidence>
<evidence type="ECO:0000313" key="1">
    <source>
        <dbReference type="EMBL" id="KAF6447664.1"/>
    </source>
</evidence>
<dbReference type="EMBL" id="JACASE010000007">
    <property type="protein sequence ID" value="KAF6447664.1"/>
    <property type="molecule type" value="Genomic_DNA"/>
</dbReference>
<proteinExistence type="predicted"/>
<dbReference type="PANTHER" id="PTHR14540">
    <property type="entry name" value="INTEGRATOR COMPLEX SUBUNIT 15"/>
    <property type="match status" value="1"/>
</dbReference>
<dbReference type="InterPro" id="IPR027844">
    <property type="entry name" value="INTS15"/>
</dbReference>
<reference evidence="1 2" key="1">
    <citation type="journal article" date="2020" name="Nature">
        <title>Six reference-quality genomes reveal evolution of bat adaptations.</title>
        <authorList>
            <person name="Jebb D."/>
            <person name="Huang Z."/>
            <person name="Pippel M."/>
            <person name="Hughes G.M."/>
            <person name="Lavrichenko K."/>
            <person name="Devanna P."/>
            <person name="Winkler S."/>
            <person name="Jermiin L.S."/>
            <person name="Skirmuntt E.C."/>
            <person name="Katzourakis A."/>
            <person name="Burkitt-Gray L."/>
            <person name="Ray D.A."/>
            <person name="Sullivan K.A.M."/>
            <person name="Roscito J.G."/>
            <person name="Kirilenko B.M."/>
            <person name="Davalos L.M."/>
            <person name="Corthals A.P."/>
            <person name="Power M.L."/>
            <person name="Jones G."/>
            <person name="Ransome R.D."/>
            <person name="Dechmann D.K.N."/>
            <person name="Locatelli A.G."/>
            <person name="Puechmaille S.J."/>
            <person name="Fedrigo O."/>
            <person name="Jarvis E.D."/>
            <person name="Hiller M."/>
            <person name="Vernes S.C."/>
            <person name="Myers E.W."/>
            <person name="Teeling E.C."/>
        </authorList>
    </citation>
    <scope>NUCLEOTIDE SEQUENCE [LARGE SCALE GENOMIC DNA]</scope>
    <source>
        <strain evidence="1">MRouAeg1</strain>
        <tissue evidence="1">Muscle</tissue>
    </source>
</reference>
<accession>A0A7J8FIT8</accession>
<dbReference type="Proteomes" id="UP000593571">
    <property type="component" value="Unassembled WGS sequence"/>
</dbReference>
<organism evidence="1 2">
    <name type="scientific">Rousettus aegyptiacus</name>
    <name type="common">Egyptian fruit bat</name>
    <name type="synonym">Pteropus aegyptiacus</name>
    <dbReference type="NCBI Taxonomy" id="9407"/>
    <lineage>
        <taxon>Eukaryota</taxon>
        <taxon>Metazoa</taxon>
        <taxon>Chordata</taxon>
        <taxon>Craniata</taxon>
        <taxon>Vertebrata</taxon>
        <taxon>Euteleostomi</taxon>
        <taxon>Mammalia</taxon>
        <taxon>Eutheria</taxon>
        <taxon>Laurasiatheria</taxon>
        <taxon>Chiroptera</taxon>
        <taxon>Yinpterochiroptera</taxon>
        <taxon>Pteropodoidea</taxon>
        <taxon>Pteropodidae</taxon>
        <taxon>Rousettinae</taxon>
        <taxon>Rousettus</taxon>
    </lineage>
</organism>
<comment type="caution">
    <text evidence="1">The sequence shown here is derived from an EMBL/GenBank/DDBJ whole genome shotgun (WGS) entry which is preliminary data.</text>
</comment>
<gene>
    <name evidence="1" type="ORF">HJG63_012053</name>
</gene>
<dbReference type="PANTHER" id="PTHR14540:SF2">
    <property type="entry name" value="INTEGRATOR COMPLEX SUBUNIT 15"/>
    <property type="match status" value="1"/>
</dbReference>
<dbReference type="Pfam" id="PF14964">
    <property type="entry name" value="INTS15"/>
    <property type="match status" value="1"/>
</dbReference>
<name>A0A7J8FIT8_ROUAE</name>
<sequence length="364" mass="40048">MTMDTSKLLTPSFLFSPQGNKADDSRMSLLGKLVSMAVAVCRVPVLECAASWLQRTPVVYCVRLARALVDDYCCLVPGSVQTLKQIFSASPRFCCQFITSVTALYDLSSDDLIPPLDLLEMIVTWIFEDPRLILITFLNTPIAANLPIGFLELTPLTGLIRWCVKAPLAYKRKKKPSLSNGHVTSKAAQDSGGMDRDSHLLYSKLHLSILQVLMMLQVHLTEKNLYGRLGLILFDHMVPLVEEINRLADELNPLNASQEIELSLDRLAQALQVAMASGALLCTRDDLRTLCSRLPHNNLLQLVISGPVQQSPHAALPPGFYPHIHTPPLGYGAVPAHPAAHPALPAHPGHTFLSGMAFPFRPIR</sequence>